<dbReference type="EMBL" id="LHXV01000017">
    <property type="protein sequence ID" value="KXB01304.1"/>
    <property type="molecule type" value="Genomic_DNA"/>
</dbReference>
<gene>
    <name evidence="2" type="ORF">AKJ41_02005</name>
</gene>
<dbReference type="Proteomes" id="UP000070344">
    <property type="component" value="Unassembled WGS sequence"/>
</dbReference>
<protein>
    <submittedName>
        <fullName evidence="2">Uncharacterized protein</fullName>
    </submittedName>
</protein>
<reference evidence="2 3" key="1">
    <citation type="journal article" date="2016" name="Sci. Rep.">
        <title>Metabolic traits of an uncultured archaeal lineage -MSBL1- from brine pools of the Red Sea.</title>
        <authorList>
            <person name="Mwirichia R."/>
            <person name="Alam I."/>
            <person name="Rashid M."/>
            <person name="Vinu M."/>
            <person name="Ba-Alawi W."/>
            <person name="Anthony Kamau A."/>
            <person name="Kamanda Ngugi D."/>
            <person name="Goker M."/>
            <person name="Klenk H.P."/>
            <person name="Bajic V."/>
            <person name="Stingl U."/>
        </authorList>
    </citation>
    <scope>NUCLEOTIDE SEQUENCE [LARGE SCALE GENOMIC DNA]</scope>
    <source>
        <strain evidence="2">SCGC-AAA259O05</strain>
    </source>
</reference>
<feature type="transmembrane region" description="Helical" evidence="1">
    <location>
        <begin position="21"/>
        <end position="40"/>
    </location>
</feature>
<dbReference type="AlphaFoldDB" id="A0A133V4D4"/>
<sequence length="121" mass="13560">MKDKNRRTKDFKDFLKITCQISATMASITFVGLGIILSVYPSPFAEGTLGNAGALAGITSVLGFSYVAFHSLLILDPYERGSRFEVKDEENMKSKEKLLKLTLSGSWLLFIFLLISLWFKL</sequence>
<keyword evidence="1" id="KW-1133">Transmembrane helix</keyword>
<name>A0A133V4D4_9EURY</name>
<accession>A0A133V4D4</accession>
<evidence type="ECO:0000256" key="1">
    <source>
        <dbReference type="SAM" id="Phobius"/>
    </source>
</evidence>
<evidence type="ECO:0000313" key="2">
    <source>
        <dbReference type="EMBL" id="KXB01304.1"/>
    </source>
</evidence>
<comment type="caution">
    <text evidence="2">The sequence shown here is derived from an EMBL/GenBank/DDBJ whole genome shotgun (WGS) entry which is preliminary data.</text>
</comment>
<proteinExistence type="predicted"/>
<feature type="transmembrane region" description="Helical" evidence="1">
    <location>
        <begin position="98"/>
        <end position="119"/>
    </location>
</feature>
<keyword evidence="1" id="KW-0472">Membrane</keyword>
<evidence type="ECO:0000313" key="3">
    <source>
        <dbReference type="Proteomes" id="UP000070344"/>
    </source>
</evidence>
<feature type="transmembrane region" description="Helical" evidence="1">
    <location>
        <begin position="52"/>
        <end position="78"/>
    </location>
</feature>
<organism evidence="2 3">
    <name type="scientific">candidate division MSBL1 archaeon SCGC-AAA259O05</name>
    <dbReference type="NCBI Taxonomy" id="1698271"/>
    <lineage>
        <taxon>Archaea</taxon>
        <taxon>Methanobacteriati</taxon>
        <taxon>Methanobacteriota</taxon>
        <taxon>candidate division MSBL1</taxon>
    </lineage>
</organism>
<keyword evidence="1" id="KW-0812">Transmembrane</keyword>
<keyword evidence="3" id="KW-1185">Reference proteome</keyword>